<dbReference type="GO" id="GO:0016920">
    <property type="term" value="F:pyroglutamyl-peptidase activity"/>
    <property type="evidence" value="ECO:0007669"/>
    <property type="project" value="UniProtKB-UniRule"/>
</dbReference>
<evidence type="ECO:0000256" key="8">
    <source>
        <dbReference type="ARBA" id="ARBA00022807"/>
    </source>
</evidence>
<dbReference type="OrthoDB" id="9779738at2"/>
<keyword evidence="5 9" id="KW-0963">Cytoplasm</keyword>
<evidence type="ECO:0000256" key="3">
    <source>
        <dbReference type="ARBA" id="ARBA00004496"/>
    </source>
</evidence>
<dbReference type="PROSITE" id="PS01333">
    <property type="entry name" value="PYRASE_GLU"/>
    <property type="match status" value="1"/>
</dbReference>
<dbReference type="PRINTS" id="PR00706">
    <property type="entry name" value="PYROGLUPTASE"/>
</dbReference>
<evidence type="ECO:0000256" key="9">
    <source>
        <dbReference type="HAMAP-Rule" id="MF_00417"/>
    </source>
</evidence>
<keyword evidence="6 9" id="KW-0645">Protease</keyword>
<evidence type="ECO:0000256" key="10">
    <source>
        <dbReference type="PROSITE-ProRule" id="PRU10076"/>
    </source>
</evidence>
<dbReference type="EC" id="3.4.19.3" evidence="9"/>
<dbReference type="InterPro" id="IPR033694">
    <property type="entry name" value="PGPEP1_Cys_AS"/>
</dbReference>
<name>A0A117SXZ2_9BACL</name>
<gene>
    <name evidence="9" type="primary">pcp</name>
    <name evidence="12" type="ORF">ATW55_01335</name>
</gene>
<comment type="similarity">
    <text evidence="4 9">Belongs to the peptidase C15 family.</text>
</comment>
<keyword evidence="8 9" id="KW-0788">Thiol protease</keyword>
<evidence type="ECO:0000256" key="5">
    <source>
        <dbReference type="ARBA" id="ARBA00022490"/>
    </source>
</evidence>
<dbReference type="EMBL" id="LPVJ01000029">
    <property type="protein sequence ID" value="KUO96108.1"/>
    <property type="molecule type" value="Genomic_DNA"/>
</dbReference>
<comment type="function">
    <text evidence="2 9">Removes 5-oxoproline from various penultimate amino acid residues except L-proline.</text>
</comment>
<evidence type="ECO:0000256" key="11">
    <source>
        <dbReference type="PROSITE-ProRule" id="PRU10077"/>
    </source>
</evidence>
<dbReference type="NCBIfam" id="NF009676">
    <property type="entry name" value="PRK13197.1"/>
    <property type="match status" value="1"/>
</dbReference>
<dbReference type="Gene3D" id="3.40.630.20">
    <property type="entry name" value="Peptidase C15, pyroglutamyl peptidase I-like"/>
    <property type="match status" value="1"/>
</dbReference>
<protein>
    <recommendedName>
        <fullName evidence="9">Pyrrolidone-carboxylate peptidase</fullName>
        <ecNumber evidence="9">3.4.19.3</ecNumber>
    </recommendedName>
    <alternativeName>
        <fullName evidence="9">5-oxoprolyl-peptidase</fullName>
    </alternativeName>
    <alternativeName>
        <fullName evidence="9">Pyroglutamyl-peptidase I</fullName>
        <shortName evidence="9">PGP-I</shortName>
        <shortName evidence="9">Pyrase</shortName>
    </alternativeName>
</protein>
<dbReference type="PANTHER" id="PTHR23402:SF1">
    <property type="entry name" value="PYROGLUTAMYL-PEPTIDASE I"/>
    <property type="match status" value="1"/>
</dbReference>
<dbReference type="CDD" id="cd00501">
    <property type="entry name" value="Peptidase_C15"/>
    <property type="match status" value="1"/>
</dbReference>
<dbReference type="PIRSF" id="PIRSF015592">
    <property type="entry name" value="Prld-crbxl_pptds"/>
    <property type="match status" value="1"/>
</dbReference>
<evidence type="ECO:0000313" key="13">
    <source>
        <dbReference type="Proteomes" id="UP000053557"/>
    </source>
</evidence>
<dbReference type="InterPro" id="IPR033693">
    <property type="entry name" value="PGPEP1_Glu_AS"/>
</dbReference>
<dbReference type="AlphaFoldDB" id="A0A117SXZ2"/>
<dbReference type="Pfam" id="PF01470">
    <property type="entry name" value="Peptidase_C15"/>
    <property type="match status" value="1"/>
</dbReference>
<evidence type="ECO:0000256" key="4">
    <source>
        <dbReference type="ARBA" id="ARBA00006641"/>
    </source>
</evidence>
<comment type="caution">
    <text evidence="12">The sequence shown here is derived from an EMBL/GenBank/DDBJ whole genome shotgun (WGS) entry which is preliminary data.</text>
</comment>
<dbReference type="HAMAP" id="MF_00417">
    <property type="entry name" value="Pyrrolid_peptidase"/>
    <property type="match status" value="1"/>
</dbReference>
<sequence>MEKRVLVTGFEPFGGETVNPALEVVEALAGRVLDVDGSDPVQIVAARIPTVFGTSIAVLEKEIERISPFVVLCVGQAGGRHHITPERVAINVDDARIPDNAGNAPVDAPVVPGGTVGYLSDLPIKRMVRAMQDVGIPSSVSNSAGTFVCNHLFYGLMHLLKTKYTRVRGGFIHIPFLPSQVVGRELPSMNLTDMVRGLEVCVRVAVEHTLDLPLSGGKEC</sequence>
<dbReference type="GO" id="GO:0005829">
    <property type="term" value="C:cytosol"/>
    <property type="evidence" value="ECO:0007669"/>
    <property type="project" value="InterPro"/>
</dbReference>
<dbReference type="SUPFAM" id="SSF53182">
    <property type="entry name" value="Pyrrolidone carboxyl peptidase (pyroglutamate aminopeptidase)"/>
    <property type="match status" value="1"/>
</dbReference>
<dbReference type="Proteomes" id="UP000053557">
    <property type="component" value="Unassembled WGS sequence"/>
</dbReference>
<evidence type="ECO:0000256" key="1">
    <source>
        <dbReference type="ARBA" id="ARBA00001770"/>
    </source>
</evidence>
<comment type="subunit">
    <text evidence="9">Homotetramer.</text>
</comment>
<dbReference type="InterPro" id="IPR036440">
    <property type="entry name" value="Peptidase_C15-like_sf"/>
</dbReference>
<dbReference type="PANTHER" id="PTHR23402">
    <property type="entry name" value="PROTEASE FAMILY C15 PYROGLUTAMYL-PEPTIDASE I-RELATED"/>
    <property type="match status" value="1"/>
</dbReference>
<evidence type="ECO:0000256" key="6">
    <source>
        <dbReference type="ARBA" id="ARBA00022670"/>
    </source>
</evidence>
<evidence type="ECO:0000313" key="12">
    <source>
        <dbReference type="EMBL" id="KUO96108.1"/>
    </source>
</evidence>
<keyword evidence="13" id="KW-1185">Reference proteome</keyword>
<feature type="active site" evidence="9">
    <location>
        <position position="173"/>
    </location>
</feature>
<dbReference type="InterPro" id="IPR029762">
    <property type="entry name" value="PGP-I_bact-type"/>
</dbReference>
<accession>A0A117SXZ2</accession>
<dbReference type="RefSeq" id="WP_067714982.1">
    <property type="nucleotide sequence ID" value="NZ_LPVJ01000029.1"/>
</dbReference>
<feature type="active site" evidence="9 11">
    <location>
        <position position="149"/>
    </location>
</feature>
<dbReference type="InterPro" id="IPR000816">
    <property type="entry name" value="Peptidase_C15"/>
</dbReference>
<reference evidence="12 13" key="1">
    <citation type="submission" date="2015-12" db="EMBL/GenBank/DDBJ databases">
        <title>Draft genome sequence of Acidibacillus ferrooxidans ITV001, isolated from a chalcopyrite acid mine drainage site in Brazil.</title>
        <authorList>
            <person name="Dall'Agnol H."/>
            <person name="Nancucheo I."/>
            <person name="Johnson B."/>
            <person name="Oliveira R."/>
            <person name="Leite L."/>
            <person name="Pylro V."/>
            <person name="Nunes G.L."/>
            <person name="Tzotzos G."/>
            <person name="Fernandes G.R."/>
            <person name="Dutra J."/>
            <person name="Orellana S.C."/>
            <person name="Oliveira G."/>
        </authorList>
    </citation>
    <scope>NUCLEOTIDE SEQUENCE [LARGE SCALE GENOMIC DNA]</scope>
    <source>
        <strain evidence="13">ITV01</strain>
    </source>
</reference>
<comment type="subcellular location">
    <subcellularLocation>
        <location evidence="3 9">Cytoplasm</location>
    </subcellularLocation>
</comment>
<dbReference type="FunFam" id="3.40.630.20:FF:000001">
    <property type="entry name" value="Pyrrolidone-carboxylate peptidase"/>
    <property type="match status" value="1"/>
</dbReference>
<feature type="active site" evidence="9 10">
    <location>
        <position position="86"/>
    </location>
</feature>
<organism evidence="12 13">
    <name type="scientific">Ferroacidibacillus organovorans</name>
    <dbReference type="NCBI Taxonomy" id="1765683"/>
    <lineage>
        <taxon>Bacteria</taxon>
        <taxon>Bacillati</taxon>
        <taxon>Bacillota</taxon>
        <taxon>Bacilli</taxon>
        <taxon>Bacillales</taxon>
        <taxon>Alicyclobacillaceae</taxon>
        <taxon>Ferroacidibacillus</taxon>
    </lineage>
</organism>
<dbReference type="GO" id="GO:0006508">
    <property type="term" value="P:proteolysis"/>
    <property type="evidence" value="ECO:0007669"/>
    <property type="project" value="UniProtKB-KW"/>
</dbReference>
<dbReference type="PROSITE" id="PS01334">
    <property type="entry name" value="PYRASE_CYS"/>
    <property type="match status" value="1"/>
</dbReference>
<dbReference type="InterPro" id="IPR016125">
    <property type="entry name" value="Peptidase_C15-like"/>
</dbReference>
<proteinExistence type="inferred from homology"/>
<comment type="catalytic activity">
    <reaction evidence="1 9 10">
        <text>Release of an N-terminal pyroglutamyl group from a polypeptide, the second amino acid generally not being Pro.</text>
        <dbReference type="EC" id="3.4.19.3"/>
    </reaction>
</comment>
<keyword evidence="7 9" id="KW-0378">Hydrolase</keyword>
<evidence type="ECO:0000256" key="2">
    <source>
        <dbReference type="ARBA" id="ARBA00002280"/>
    </source>
</evidence>
<evidence type="ECO:0000256" key="7">
    <source>
        <dbReference type="ARBA" id="ARBA00022801"/>
    </source>
</evidence>
<dbReference type="NCBIfam" id="TIGR00504">
    <property type="entry name" value="pyro_pdase"/>
    <property type="match status" value="1"/>
</dbReference>